<evidence type="ECO:0000259" key="4">
    <source>
        <dbReference type="Pfam" id="PF23359"/>
    </source>
</evidence>
<organism evidence="5 6">
    <name type="scientific">Jatrophihabitans telluris</name>
    <dbReference type="NCBI Taxonomy" id="2038343"/>
    <lineage>
        <taxon>Bacteria</taxon>
        <taxon>Bacillati</taxon>
        <taxon>Actinomycetota</taxon>
        <taxon>Actinomycetes</taxon>
        <taxon>Jatrophihabitantales</taxon>
        <taxon>Jatrophihabitantaceae</taxon>
        <taxon>Jatrophihabitans</taxon>
    </lineage>
</organism>
<dbReference type="Proteomes" id="UP001056336">
    <property type="component" value="Chromosome"/>
</dbReference>
<dbReference type="Pfam" id="PF23359">
    <property type="entry name" value="Lsr2_DNA-bd"/>
    <property type="match status" value="1"/>
</dbReference>
<dbReference type="InterPro" id="IPR042261">
    <property type="entry name" value="Lsr2-like_dimerization"/>
</dbReference>
<dbReference type="RefSeq" id="WP_249773396.1">
    <property type="nucleotide sequence ID" value="NZ_CP097332.1"/>
</dbReference>
<dbReference type="InterPro" id="IPR036625">
    <property type="entry name" value="E3-bd_dom_sf"/>
</dbReference>
<keyword evidence="6" id="KW-1185">Reference proteome</keyword>
<gene>
    <name evidence="5" type="ORF">M6D93_05695</name>
</gene>
<feature type="domain" description="Lsr2 dimerization" evidence="3">
    <location>
        <begin position="1"/>
        <end position="55"/>
    </location>
</feature>
<reference evidence="5" key="2">
    <citation type="submission" date="2022-05" db="EMBL/GenBank/DDBJ databases">
        <authorList>
            <person name="Kim J.-S."/>
            <person name="Lee K."/>
            <person name="Suh M."/>
            <person name="Eom M."/>
            <person name="Kim J.-S."/>
            <person name="Kim D.-S."/>
            <person name="Ko S.-H."/>
            <person name="Shin Y."/>
            <person name="Lee J.-S."/>
        </authorList>
    </citation>
    <scope>NUCLEOTIDE SEQUENCE</scope>
    <source>
        <strain evidence="5">N237</strain>
    </source>
</reference>
<dbReference type="InterPro" id="IPR055370">
    <property type="entry name" value="Lsr2_DNA-bd"/>
</dbReference>
<feature type="region of interest" description="Disordered" evidence="2">
    <location>
        <begin position="52"/>
        <end position="77"/>
    </location>
</feature>
<evidence type="ECO:0000313" key="6">
    <source>
        <dbReference type="Proteomes" id="UP001056336"/>
    </source>
</evidence>
<feature type="domain" description="Lsr2 DNA-binding" evidence="4">
    <location>
        <begin position="73"/>
        <end position="109"/>
    </location>
</feature>
<dbReference type="InterPro" id="IPR024412">
    <property type="entry name" value="Lsr2_dim_dom"/>
</dbReference>
<evidence type="ECO:0000259" key="3">
    <source>
        <dbReference type="Pfam" id="PF11774"/>
    </source>
</evidence>
<dbReference type="Gene3D" id="3.30.60.230">
    <property type="entry name" value="Lsr2, dimerization domain"/>
    <property type="match status" value="1"/>
</dbReference>
<reference evidence="5" key="1">
    <citation type="journal article" date="2018" name="Int. J. Syst. Evol. Microbiol.">
        <title>Jatrophihabitans telluris sp. nov., isolated from sediment soil of lava forest wetlands and the emended description of the genus Jatrophihabitans.</title>
        <authorList>
            <person name="Lee K.C."/>
            <person name="Suh M.K."/>
            <person name="Eom M.K."/>
            <person name="Kim K.K."/>
            <person name="Kim J.S."/>
            <person name="Kim D.S."/>
            <person name="Ko S.H."/>
            <person name="Shin Y.K."/>
            <person name="Lee J.S."/>
        </authorList>
    </citation>
    <scope>NUCLEOTIDE SEQUENCE</scope>
    <source>
        <strain evidence="5">N237</strain>
    </source>
</reference>
<evidence type="ECO:0000313" key="5">
    <source>
        <dbReference type="EMBL" id="UQX89500.1"/>
    </source>
</evidence>
<dbReference type="EMBL" id="CP097332">
    <property type="protein sequence ID" value="UQX89500.1"/>
    <property type="molecule type" value="Genomic_DNA"/>
</dbReference>
<keyword evidence="1" id="KW-0238">DNA-binding</keyword>
<dbReference type="Gene3D" id="4.10.320.10">
    <property type="entry name" value="E3-binding domain"/>
    <property type="match status" value="1"/>
</dbReference>
<evidence type="ECO:0000256" key="1">
    <source>
        <dbReference type="ARBA" id="ARBA00023125"/>
    </source>
</evidence>
<protein>
    <submittedName>
        <fullName evidence="5">Lsr2 family protein</fullName>
    </submittedName>
</protein>
<name>A0ABY4R1A6_9ACTN</name>
<evidence type="ECO:0000256" key="2">
    <source>
        <dbReference type="SAM" id="MobiDB-lite"/>
    </source>
</evidence>
<accession>A0ABY4R1A6</accession>
<proteinExistence type="predicted"/>
<dbReference type="Pfam" id="PF11774">
    <property type="entry name" value="Lsr2"/>
    <property type="match status" value="1"/>
</dbReference>
<sequence>MAKSFVFTDDIDGSQNAETVTFSFQGTTYEIDLNKRNRDALAKALKPYIDNGRKARGGTGTARVGRTAAKKSSSADLQSMREWARANGFAHVSDRGRVSRDIQEAYHAAQ</sequence>